<dbReference type="GO" id="GO:0008251">
    <property type="term" value="F:tRNA-specific adenosine deaminase activity"/>
    <property type="evidence" value="ECO:0007669"/>
    <property type="project" value="TreeGrafter"/>
</dbReference>
<organism evidence="2 3">
    <name type="scientific">Erpetoichthys calabaricus</name>
    <name type="common">Rope fish</name>
    <name type="synonym">Calamoichthys calabaricus</name>
    <dbReference type="NCBI Taxonomy" id="27687"/>
    <lineage>
        <taxon>Eukaryota</taxon>
        <taxon>Metazoa</taxon>
        <taxon>Chordata</taxon>
        <taxon>Craniata</taxon>
        <taxon>Vertebrata</taxon>
        <taxon>Euteleostomi</taxon>
        <taxon>Actinopterygii</taxon>
        <taxon>Polypteriformes</taxon>
        <taxon>Polypteridae</taxon>
        <taxon>Erpetoichthys</taxon>
    </lineage>
</organism>
<dbReference type="SMART" id="SM00552">
    <property type="entry name" value="ADEAMc"/>
    <property type="match status" value="1"/>
</dbReference>
<evidence type="ECO:0000313" key="3">
    <source>
        <dbReference type="Proteomes" id="UP000694620"/>
    </source>
</evidence>
<reference evidence="2" key="2">
    <citation type="submission" date="2025-08" db="UniProtKB">
        <authorList>
            <consortium name="Ensembl"/>
        </authorList>
    </citation>
    <scope>IDENTIFICATION</scope>
</reference>
<dbReference type="Pfam" id="PF02137">
    <property type="entry name" value="A_deamin"/>
    <property type="match status" value="1"/>
</dbReference>
<dbReference type="GO" id="GO:0006382">
    <property type="term" value="P:adenosine to inosine editing"/>
    <property type="evidence" value="ECO:0007669"/>
    <property type="project" value="TreeGrafter"/>
</dbReference>
<evidence type="ECO:0000259" key="1">
    <source>
        <dbReference type="PROSITE" id="PS50141"/>
    </source>
</evidence>
<name>A0A8C4T3L5_ERPCA</name>
<dbReference type="GeneTree" id="ENSGT00940000166947"/>
<dbReference type="PANTHER" id="PTHR10910:SF106">
    <property type="entry name" value="ADENOSINE DEAMINASE DOMAIN-CONTAINING PROTEIN 2"/>
    <property type="match status" value="1"/>
</dbReference>
<keyword evidence="3" id="KW-1185">Reference proteome</keyword>
<reference evidence="2" key="1">
    <citation type="submission" date="2021-06" db="EMBL/GenBank/DDBJ databases">
        <authorList>
            <consortium name="Wellcome Sanger Institute Data Sharing"/>
        </authorList>
    </citation>
    <scope>NUCLEOTIDE SEQUENCE [LARGE SCALE GENOMIC DNA]</scope>
</reference>
<dbReference type="GO" id="GO:0005730">
    <property type="term" value="C:nucleolus"/>
    <property type="evidence" value="ECO:0007669"/>
    <property type="project" value="TreeGrafter"/>
</dbReference>
<dbReference type="GO" id="GO:0003726">
    <property type="term" value="F:double-stranded RNA adenosine deaminase activity"/>
    <property type="evidence" value="ECO:0007669"/>
    <property type="project" value="TreeGrafter"/>
</dbReference>
<dbReference type="GO" id="GO:0006396">
    <property type="term" value="P:RNA processing"/>
    <property type="evidence" value="ECO:0007669"/>
    <property type="project" value="InterPro"/>
</dbReference>
<proteinExistence type="predicted"/>
<accession>A0A8C4T3L5</accession>
<dbReference type="GO" id="GO:0005737">
    <property type="term" value="C:cytoplasm"/>
    <property type="evidence" value="ECO:0007669"/>
    <property type="project" value="TreeGrafter"/>
</dbReference>
<dbReference type="InterPro" id="IPR002466">
    <property type="entry name" value="A_deamin"/>
</dbReference>
<dbReference type="Ensembl" id="ENSECRT00000027100.1">
    <property type="protein sequence ID" value="ENSECRP00000026547.1"/>
    <property type="gene ID" value="ENSECRG00000017941.1"/>
</dbReference>
<dbReference type="PROSITE" id="PS50141">
    <property type="entry name" value="A_DEAMIN_EDITASE"/>
    <property type="match status" value="1"/>
</dbReference>
<sequence length="494" mass="55275">MEGCNISEKQMQRLALSLTLSAESSKPQVSEPICHLTLGEIVVKSKMTSSVTLRQFTDPQAESFEQVVVENTTKSECAMGTLKKDTTSSTFEEPCKGREESVMLSSKITMTGEDCSESHKNRCAANTSEHFDQLIKNYPEFEGHKACLAMFLLETESFNECGQKQDYYQCIALGTGDACCSDWLSYSGCIVHDCHAIVIARRALKRFLFKQLLLYYCGDPEVQNNSLFHKSNDTSLLCFKPGTFLHLYTNIIPHGPPHCILKNNPKSLKLQCYVHGLLINVINQNPKISASRICCMSGSDKLTRWSVLGVQGALLSHFITPFYITSLVLGDKSHNIEHVSEVINFRLGEGPLMKLPYPFTISHIYFFPGGNVMHDTSNSDERLSLNWCTGDEAIEVIDSTTGMIHETSPLRSEKQQFSRICKAAFFSVFCQVAAKVGSLDLLDLHTHHEAKMGARLYQQVKQNINQQLMLNGAGVWNAKHLVDQFSCARARKVK</sequence>
<evidence type="ECO:0000313" key="2">
    <source>
        <dbReference type="Ensembl" id="ENSECRP00000026547.1"/>
    </source>
</evidence>
<protein>
    <submittedName>
        <fullName evidence="2">Adenosine deaminase domain-containing protein 2-like</fullName>
    </submittedName>
</protein>
<dbReference type="AlphaFoldDB" id="A0A8C4T3L5"/>
<dbReference type="PANTHER" id="PTHR10910">
    <property type="entry name" value="EUKARYOTE SPECIFIC DSRNA BINDING PROTEIN"/>
    <property type="match status" value="1"/>
</dbReference>
<dbReference type="Proteomes" id="UP000694620">
    <property type="component" value="Chromosome 18"/>
</dbReference>
<feature type="domain" description="A to I editase" evidence="1">
    <location>
        <begin position="172"/>
        <end position="479"/>
    </location>
</feature>
<reference evidence="2" key="3">
    <citation type="submission" date="2025-09" db="UniProtKB">
        <authorList>
            <consortium name="Ensembl"/>
        </authorList>
    </citation>
    <scope>IDENTIFICATION</scope>
</reference>
<dbReference type="GO" id="GO:0003725">
    <property type="term" value="F:double-stranded RNA binding"/>
    <property type="evidence" value="ECO:0007669"/>
    <property type="project" value="TreeGrafter"/>
</dbReference>